<dbReference type="PANTHER" id="PTHR13531:SF8">
    <property type="entry name" value="TRANSMEMBRANE PROTEIN 80"/>
    <property type="match status" value="1"/>
</dbReference>
<evidence type="ECO:0000256" key="5">
    <source>
        <dbReference type="ARBA" id="ARBA00023136"/>
    </source>
</evidence>
<keyword evidence="4 7" id="KW-1133">Transmembrane helix</keyword>
<dbReference type="InterPro" id="IPR019184">
    <property type="entry name" value="Uncharacterised_TM-17"/>
</dbReference>
<evidence type="ECO:0000313" key="9">
    <source>
        <dbReference type="Proteomes" id="UP000261340"/>
    </source>
</evidence>
<keyword evidence="6" id="KW-0966">Cell projection</keyword>
<evidence type="ECO:0000256" key="1">
    <source>
        <dbReference type="ARBA" id="ARBA00004138"/>
    </source>
</evidence>
<feature type="transmembrane region" description="Helical" evidence="7">
    <location>
        <begin position="56"/>
        <end position="76"/>
    </location>
</feature>
<protein>
    <recommendedName>
        <fullName evidence="10">Transmembrane protein 80</fullName>
    </recommendedName>
</protein>
<feature type="transmembrane region" description="Helical" evidence="7">
    <location>
        <begin position="88"/>
        <end position="108"/>
    </location>
</feature>
<dbReference type="Pfam" id="PF09799">
    <property type="entry name" value="Transmemb_17"/>
    <property type="match status" value="1"/>
</dbReference>
<dbReference type="GO" id="GO:1905515">
    <property type="term" value="P:non-motile cilium assembly"/>
    <property type="evidence" value="ECO:0007669"/>
    <property type="project" value="TreeGrafter"/>
</dbReference>
<dbReference type="PANTHER" id="PTHR13531">
    <property type="entry name" value="GEO07735P1-RELATED-RELATED"/>
    <property type="match status" value="1"/>
</dbReference>
<evidence type="ECO:0008006" key="10">
    <source>
        <dbReference type="Google" id="ProtNLM"/>
    </source>
</evidence>
<evidence type="ECO:0000256" key="7">
    <source>
        <dbReference type="SAM" id="Phobius"/>
    </source>
</evidence>
<name>A0A3Q0RBG7_AMPCI</name>
<organism evidence="8 9">
    <name type="scientific">Amphilophus citrinellus</name>
    <name type="common">Midas cichlid</name>
    <name type="synonym">Cichlasoma citrinellum</name>
    <dbReference type="NCBI Taxonomy" id="61819"/>
    <lineage>
        <taxon>Eukaryota</taxon>
        <taxon>Metazoa</taxon>
        <taxon>Chordata</taxon>
        <taxon>Craniata</taxon>
        <taxon>Vertebrata</taxon>
        <taxon>Euteleostomi</taxon>
        <taxon>Actinopterygii</taxon>
        <taxon>Neopterygii</taxon>
        <taxon>Teleostei</taxon>
        <taxon>Neoteleostei</taxon>
        <taxon>Acanthomorphata</taxon>
        <taxon>Ovalentaria</taxon>
        <taxon>Cichlomorphae</taxon>
        <taxon>Cichliformes</taxon>
        <taxon>Cichlidae</taxon>
        <taxon>New World cichlids</taxon>
        <taxon>Cichlasomatinae</taxon>
        <taxon>Heroini</taxon>
        <taxon>Amphilophus</taxon>
    </lineage>
</organism>
<reference evidence="8" key="1">
    <citation type="submission" date="2025-08" db="UniProtKB">
        <authorList>
            <consortium name="Ensembl"/>
        </authorList>
    </citation>
    <scope>IDENTIFICATION</scope>
</reference>
<keyword evidence="9" id="KW-1185">Reference proteome</keyword>
<dbReference type="Proteomes" id="UP000261340">
    <property type="component" value="Unplaced"/>
</dbReference>
<reference evidence="8" key="2">
    <citation type="submission" date="2025-09" db="UniProtKB">
        <authorList>
            <consortium name="Ensembl"/>
        </authorList>
    </citation>
    <scope>IDENTIFICATION</scope>
</reference>
<dbReference type="GO" id="GO:0035869">
    <property type="term" value="C:ciliary transition zone"/>
    <property type="evidence" value="ECO:0007669"/>
    <property type="project" value="TreeGrafter"/>
</dbReference>
<evidence type="ECO:0000256" key="4">
    <source>
        <dbReference type="ARBA" id="ARBA00022989"/>
    </source>
</evidence>
<feature type="transmembrane region" description="Helical" evidence="7">
    <location>
        <begin position="120"/>
        <end position="140"/>
    </location>
</feature>
<dbReference type="GeneTree" id="ENSGT00940000153899"/>
<dbReference type="GO" id="GO:0016020">
    <property type="term" value="C:membrane"/>
    <property type="evidence" value="ECO:0007669"/>
    <property type="project" value="UniProtKB-SubCell"/>
</dbReference>
<keyword evidence="3 7" id="KW-0812">Transmembrane</keyword>
<accession>A0A3Q0RBG7</accession>
<evidence type="ECO:0000313" key="8">
    <source>
        <dbReference type="Ensembl" id="ENSACIP00000006315.1"/>
    </source>
</evidence>
<feature type="transmembrane region" description="Helical" evidence="7">
    <location>
        <begin position="176"/>
        <end position="196"/>
    </location>
</feature>
<evidence type="ECO:0000256" key="6">
    <source>
        <dbReference type="ARBA" id="ARBA00023273"/>
    </source>
</evidence>
<dbReference type="Ensembl" id="ENSACIT00000006502.1">
    <property type="protein sequence ID" value="ENSACIP00000006315.1"/>
    <property type="gene ID" value="ENSACIG00000004969.1"/>
</dbReference>
<comment type="subcellular location">
    <subcellularLocation>
        <location evidence="1">Cell projection</location>
        <location evidence="1">Cilium</location>
    </subcellularLocation>
    <subcellularLocation>
        <location evidence="2">Membrane</location>
        <topology evidence="2">Multi-pass membrane protein</topology>
    </subcellularLocation>
</comment>
<keyword evidence="5 7" id="KW-0472">Membrane</keyword>
<evidence type="ECO:0000256" key="2">
    <source>
        <dbReference type="ARBA" id="ARBA00004141"/>
    </source>
</evidence>
<evidence type="ECO:0000256" key="3">
    <source>
        <dbReference type="ARBA" id="ARBA00022692"/>
    </source>
</evidence>
<proteinExistence type="predicted"/>
<feature type="transmembrane region" description="Helical" evidence="7">
    <location>
        <begin position="20"/>
        <end position="44"/>
    </location>
</feature>
<sequence>NKETDNHSHSHSHLWLSSVALQILLHVTAVYFVFYFLFTLGLIIKKSLVLSYPAEALLCDIFLLFLLAALEFLHFFSGVKGNLMESETYIFGNLFLTGTIALLTIYFLVWQSYVMRADVIISTISLVLYGLDGVLAFSTLTRFARFAPLSSVHVTKVNKKLLYSSSKASFTINKEAFIVLSQLVLPFFIFFFIYYFDKSA</sequence>
<dbReference type="STRING" id="61819.ENSACIP00000006315"/>
<dbReference type="AlphaFoldDB" id="A0A3Q0RBG7"/>